<dbReference type="PANTHER" id="PTHR45712">
    <property type="entry name" value="AGAP008170-PA"/>
    <property type="match status" value="1"/>
</dbReference>
<dbReference type="Proteomes" id="UP000678393">
    <property type="component" value="Unassembled WGS sequence"/>
</dbReference>
<organism evidence="7 8">
    <name type="scientific">Candidula unifasciata</name>
    <dbReference type="NCBI Taxonomy" id="100452"/>
    <lineage>
        <taxon>Eukaryota</taxon>
        <taxon>Metazoa</taxon>
        <taxon>Spiralia</taxon>
        <taxon>Lophotrochozoa</taxon>
        <taxon>Mollusca</taxon>
        <taxon>Gastropoda</taxon>
        <taxon>Heterobranchia</taxon>
        <taxon>Euthyneura</taxon>
        <taxon>Panpulmonata</taxon>
        <taxon>Eupulmonata</taxon>
        <taxon>Stylommatophora</taxon>
        <taxon>Helicina</taxon>
        <taxon>Helicoidea</taxon>
        <taxon>Geomitridae</taxon>
        <taxon>Candidula</taxon>
    </lineage>
</organism>
<evidence type="ECO:0000256" key="3">
    <source>
        <dbReference type="ARBA" id="ARBA00022737"/>
    </source>
</evidence>
<keyword evidence="2" id="KW-0732">Signal</keyword>
<keyword evidence="1" id="KW-0433">Leucine-rich repeat</keyword>
<dbReference type="Gene3D" id="3.80.10.10">
    <property type="entry name" value="Ribonuclease Inhibitor"/>
    <property type="match status" value="3"/>
</dbReference>
<evidence type="ECO:0000259" key="6">
    <source>
        <dbReference type="SMART" id="SM00082"/>
    </source>
</evidence>
<protein>
    <recommendedName>
        <fullName evidence="6">LRRCT domain-containing protein</fullName>
    </recommendedName>
</protein>
<reference evidence="7" key="1">
    <citation type="submission" date="2021-04" db="EMBL/GenBank/DDBJ databases">
        <authorList>
            <consortium name="Molecular Ecology Group"/>
        </authorList>
    </citation>
    <scope>NUCLEOTIDE SEQUENCE</scope>
</reference>
<dbReference type="PANTHER" id="PTHR45712:SF22">
    <property type="entry name" value="INSULIN-LIKE GROWTH FACTOR-BINDING PROTEIN COMPLEX ACID LABILE SUBUNIT"/>
    <property type="match status" value="1"/>
</dbReference>
<dbReference type="SMART" id="SM00369">
    <property type="entry name" value="LRR_TYP"/>
    <property type="match status" value="10"/>
</dbReference>
<dbReference type="Pfam" id="PF13855">
    <property type="entry name" value="LRR_8"/>
    <property type="match status" value="4"/>
</dbReference>
<keyword evidence="8" id="KW-1185">Reference proteome</keyword>
<sequence>MESYVPYAMLVTCVGIVQSVERGFVYCPAYPCTCESKDGGLIVNCMSLYLTALPKFLSFEGRIKELSLRHNSINSLPAGGFKHLHIEKLDLRDNAINFIHTTAFTGLEHTLRWLSIQLYAMDGFPTDPLSRLSRLRTLIILGCKEQDLRPSLFLNLGSMEELHLIGCRINRIQPGTFLALPFLTSLVLSQNSLGFQNIAEINVLDKLVCLDLSYNDVHYLKSFAFFKLSKLRSLKLGYNKLRYVEDNTFSNLEFSLEGLDLQNNNLQEQHLLSLADLKVLRRLDLSFNSISDLSGEYFATMRYLTNLQLAHNNIRVIEAGSFRRLWSVRDLDLSGNPLQLIENGAFSETNVLETLNISDSKIGGSINGRTFEDLTSSLSRLVAKNASLINADIRALCHLTNLTYLDVSHNWVDHLDLNFMAGMENVKHANFSHNNISSFENKYSQARDISLEFLDLSWNKILVINNCVLLPLKKLRDIRLEGNPLTCNCSLAWLYRWQQVSQLNHPQNDYKWTCRSPHSLRGFYFSELEFSDLRCPQPPGSEEVCPTTGNKTWGLGSTTAAVGKLQDTHTWGHISVNISRGNSSSATVTWTVDDFQPMYGFNITLKRHNDTTALQSAAVADGVSNYTLQLNETFKQNICVTAINKEGLQSAEACLEVPIFQHEHDESSETRLNNLIQNSFIPLTFIYISGSMAIVFIAACVVVFVRGKRKLPRRVKPLGVAYPAWLDHRTSVASSSMTHDPHFLNTLFVDSSGTLRSIIDNMSTLRTTVSNQEVTQSANEHPGTAQSTIDHAGVPTTTNDPNQGTMLNDVSGPTVQNPEANLPLDSPFTLSSRRESGVDNKEASQDASLVHGLIEIRPRRSDASNEFFFHF</sequence>
<dbReference type="AlphaFoldDB" id="A0A8S3ZP45"/>
<keyword evidence="5" id="KW-1133">Transmembrane helix</keyword>
<feature type="region of interest" description="Disordered" evidence="4">
    <location>
        <begin position="772"/>
        <end position="804"/>
    </location>
</feature>
<dbReference type="PROSITE" id="PS51450">
    <property type="entry name" value="LRR"/>
    <property type="match status" value="2"/>
</dbReference>
<comment type="caution">
    <text evidence="7">The sequence shown here is derived from an EMBL/GenBank/DDBJ whole genome shotgun (WGS) entry which is preliminary data.</text>
</comment>
<dbReference type="SUPFAM" id="SSF52058">
    <property type="entry name" value="L domain-like"/>
    <property type="match status" value="1"/>
</dbReference>
<proteinExistence type="predicted"/>
<name>A0A8S3ZP45_9EUPU</name>
<evidence type="ECO:0000256" key="1">
    <source>
        <dbReference type="ARBA" id="ARBA00022614"/>
    </source>
</evidence>
<dbReference type="SMART" id="SM00082">
    <property type="entry name" value="LRRCT"/>
    <property type="match status" value="1"/>
</dbReference>
<feature type="transmembrane region" description="Helical" evidence="5">
    <location>
        <begin position="680"/>
        <end position="705"/>
    </location>
</feature>
<evidence type="ECO:0000313" key="8">
    <source>
        <dbReference type="Proteomes" id="UP000678393"/>
    </source>
</evidence>
<keyword evidence="5" id="KW-0472">Membrane</keyword>
<evidence type="ECO:0000256" key="4">
    <source>
        <dbReference type="SAM" id="MobiDB-lite"/>
    </source>
</evidence>
<feature type="domain" description="LRRCT" evidence="6">
    <location>
        <begin position="483"/>
        <end position="536"/>
    </location>
</feature>
<keyword evidence="3" id="KW-0677">Repeat</keyword>
<dbReference type="InterPro" id="IPR003591">
    <property type="entry name" value="Leu-rich_rpt_typical-subtyp"/>
</dbReference>
<dbReference type="InterPro" id="IPR000483">
    <property type="entry name" value="Cys-rich_flank_reg_C"/>
</dbReference>
<feature type="compositionally biased region" description="Basic and acidic residues" evidence="4">
    <location>
        <begin position="832"/>
        <end position="844"/>
    </location>
</feature>
<evidence type="ECO:0000256" key="5">
    <source>
        <dbReference type="SAM" id="Phobius"/>
    </source>
</evidence>
<dbReference type="SMART" id="SM00365">
    <property type="entry name" value="LRR_SD22"/>
    <property type="match status" value="7"/>
</dbReference>
<dbReference type="SUPFAM" id="SSF52047">
    <property type="entry name" value="RNI-like"/>
    <property type="match status" value="1"/>
</dbReference>
<dbReference type="InterPro" id="IPR001611">
    <property type="entry name" value="Leu-rich_rpt"/>
</dbReference>
<dbReference type="EMBL" id="CAJHNH020004580">
    <property type="protein sequence ID" value="CAG5131313.1"/>
    <property type="molecule type" value="Genomic_DNA"/>
</dbReference>
<accession>A0A8S3ZP45</accession>
<gene>
    <name evidence="7" type="ORF">CUNI_LOCUS16871</name>
</gene>
<dbReference type="InterPro" id="IPR032675">
    <property type="entry name" value="LRR_dom_sf"/>
</dbReference>
<dbReference type="Pfam" id="PF13516">
    <property type="entry name" value="LRR_6"/>
    <property type="match status" value="1"/>
</dbReference>
<dbReference type="InterPro" id="IPR050333">
    <property type="entry name" value="SLRP"/>
</dbReference>
<keyword evidence="5" id="KW-0812">Transmembrane</keyword>
<dbReference type="OrthoDB" id="6287021at2759"/>
<evidence type="ECO:0000313" key="7">
    <source>
        <dbReference type="EMBL" id="CAG5131313.1"/>
    </source>
</evidence>
<feature type="region of interest" description="Disordered" evidence="4">
    <location>
        <begin position="816"/>
        <end position="844"/>
    </location>
</feature>
<evidence type="ECO:0000256" key="2">
    <source>
        <dbReference type="ARBA" id="ARBA00022729"/>
    </source>
</evidence>